<organism evidence="3 4">
    <name type="scientific">Acrodontium crateriforme</name>
    <dbReference type="NCBI Taxonomy" id="150365"/>
    <lineage>
        <taxon>Eukaryota</taxon>
        <taxon>Fungi</taxon>
        <taxon>Dikarya</taxon>
        <taxon>Ascomycota</taxon>
        <taxon>Pezizomycotina</taxon>
        <taxon>Dothideomycetes</taxon>
        <taxon>Dothideomycetidae</taxon>
        <taxon>Mycosphaerellales</taxon>
        <taxon>Teratosphaeriaceae</taxon>
        <taxon>Acrodontium</taxon>
    </lineage>
</organism>
<proteinExistence type="predicted"/>
<evidence type="ECO:0000313" key="3">
    <source>
        <dbReference type="EMBL" id="WPH03331.1"/>
    </source>
</evidence>
<evidence type="ECO:0000313" key="4">
    <source>
        <dbReference type="Proteomes" id="UP001303373"/>
    </source>
</evidence>
<feature type="compositionally biased region" description="Low complexity" evidence="2">
    <location>
        <begin position="578"/>
        <end position="592"/>
    </location>
</feature>
<name>A0AAQ3RBG6_9PEZI</name>
<feature type="coiled-coil region" evidence="1">
    <location>
        <begin position="312"/>
        <end position="346"/>
    </location>
</feature>
<protein>
    <submittedName>
        <fullName evidence="3">Uncharacterized protein</fullName>
    </submittedName>
</protein>
<evidence type="ECO:0000256" key="2">
    <source>
        <dbReference type="SAM" id="MobiDB-lite"/>
    </source>
</evidence>
<feature type="compositionally biased region" description="Polar residues" evidence="2">
    <location>
        <begin position="143"/>
        <end position="155"/>
    </location>
</feature>
<feature type="region of interest" description="Disordered" evidence="2">
    <location>
        <begin position="571"/>
        <end position="596"/>
    </location>
</feature>
<reference evidence="3 4" key="1">
    <citation type="submission" date="2023-11" db="EMBL/GenBank/DDBJ databases">
        <title>An acidophilic fungus is an integral part of prey digestion in a carnivorous sundew plant.</title>
        <authorList>
            <person name="Tsai I.J."/>
        </authorList>
    </citation>
    <scope>NUCLEOTIDE SEQUENCE [LARGE SCALE GENOMIC DNA]</scope>
    <source>
        <strain evidence="3">169a</strain>
    </source>
</reference>
<accession>A0AAQ3RBG6</accession>
<keyword evidence="1" id="KW-0175">Coiled coil</keyword>
<dbReference type="EMBL" id="CP138589">
    <property type="protein sequence ID" value="WPH03331.1"/>
    <property type="molecule type" value="Genomic_DNA"/>
</dbReference>
<dbReference type="Proteomes" id="UP001303373">
    <property type="component" value="Chromosome 10"/>
</dbReference>
<feature type="compositionally biased region" description="Basic residues" evidence="2">
    <location>
        <begin position="59"/>
        <end position="72"/>
    </location>
</feature>
<gene>
    <name evidence="3" type="ORF">R9X50_00620800</name>
</gene>
<dbReference type="AlphaFoldDB" id="A0AAQ3RBG6"/>
<feature type="compositionally biased region" description="Polar residues" evidence="2">
    <location>
        <begin position="73"/>
        <end position="84"/>
    </location>
</feature>
<evidence type="ECO:0000256" key="1">
    <source>
        <dbReference type="SAM" id="Coils"/>
    </source>
</evidence>
<sequence>MESWHARPSSSQPASIACWPSMALSALSAAAVCPSSPLTIAHDDQAAPDWHFPGPSSKYHQRERPRSHHVRNHSSTTPVGPNLSTERRALHRRTQSSNPVHAIDLVRSPLGRFHSHTGAGPTRSIASSSSSSSSNMAAVPTTPVKSQRPFSQQLRDSPFSDYFTDDGRSLDNTKAAQYAAPSPETQRLLVRLNKLQAQLMREDSQDETVDIVERKMGEIDSELTALHESQPLSRRIDMRDSGYIDNESEFLNHETPAAHGLGVDRTPESPLAKKDRNVAAENKKAQSGSFMLELQGVLESVKAANGELRRRHMDLRELNDEHILQIEEYEQEIEQLRSENEALKSDLGFDHSELLFLKLQIKALEVDVDGLADHKDHQYASEHMRQQTPRGRLQEDMDRWRRDWHDVDGRFKLRRSAYSGSYREHSVTTPLERAAASVEDFNAQTEQQEEGDWKLETVKKAHGRVQSITIRRLDSFSISENDETPAALEKPEIFDANSNIELVSKPDLKYSDQQTQTEELIEDDSASTVQNGDDYYDTYDTDDETSSIQYDYSIPSVPSVPSLAMDDNEDSVSECAITTSPSSPATSLPTSPMLKPVEHNNVKTAWQDLWEGLSNFAGMGEDPV</sequence>
<dbReference type="PROSITE" id="PS51257">
    <property type="entry name" value="PROKAR_LIPOPROTEIN"/>
    <property type="match status" value="1"/>
</dbReference>
<feature type="region of interest" description="Disordered" evidence="2">
    <location>
        <begin position="46"/>
        <end position="168"/>
    </location>
</feature>
<keyword evidence="4" id="KW-1185">Reference proteome</keyword>